<reference evidence="2 3" key="1">
    <citation type="submission" date="2020-02" db="EMBL/GenBank/DDBJ databases">
        <title>Genome sequencing for Kineobactrum sp. M2.</title>
        <authorList>
            <person name="Park S.-J."/>
        </authorList>
    </citation>
    <scope>NUCLEOTIDE SEQUENCE [LARGE SCALE GENOMIC DNA]</scope>
    <source>
        <strain evidence="2 3">M2</strain>
    </source>
</reference>
<evidence type="ECO:0000313" key="2">
    <source>
        <dbReference type="EMBL" id="QIB64268.1"/>
    </source>
</evidence>
<dbReference type="KEGG" id="kim:G3T16_01470"/>
<dbReference type="Pfam" id="PF13591">
    <property type="entry name" value="MerR_2"/>
    <property type="match status" value="1"/>
</dbReference>
<protein>
    <submittedName>
        <fullName evidence="2">Chaperone modulatory protein CbpM</fullName>
    </submittedName>
</protein>
<dbReference type="Gene3D" id="1.10.1660.10">
    <property type="match status" value="1"/>
</dbReference>
<keyword evidence="3" id="KW-1185">Reference proteome</keyword>
<dbReference type="AlphaFoldDB" id="A0A6C0TXB0"/>
<accession>A0A6C0TXB0</accession>
<feature type="coiled-coil region" evidence="1">
    <location>
        <begin position="67"/>
        <end position="94"/>
    </location>
</feature>
<dbReference type="EMBL" id="CP048711">
    <property type="protein sequence ID" value="QIB64268.1"/>
    <property type="molecule type" value="Genomic_DNA"/>
</dbReference>
<keyword evidence="1" id="KW-0175">Coiled coil</keyword>
<dbReference type="Proteomes" id="UP000477680">
    <property type="component" value="Chromosome"/>
</dbReference>
<gene>
    <name evidence="2" type="ORF">G3T16_01470</name>
</gene>
<name>A0A6C0TXB0_9GAMM</name>
<sequence>MSIQEVCACEGVSRQWLVSIVEHEIVRPVAGSEVEEWLFDIGSVAWARKAIRLRRDLELDWVAVAMVVDLLQQQERLQQENRSLQQRLQRFLLED</sequence>
<proteinExistence type="predicted"/>
<organism evidence="2 3">
    <name type="scientific">Kineobactrum salinum</name>
    <dbReference type="NCBI Taxonomy" id="2708301"/>
    <lineage>
        <taxon>Bacteria</taxon>
        <taxon>Pseudomonadati</taxon>
        <taxon>Pseudomonadota</taxon>
        <taxon>Gammaproteobacteria</taxon>
        <taxon>Cellvibrionales</taxon>
        <taxon>Halieaceae</taxon>
        <taxon>Kineobactrum</taxon>
    </lineage>
</organism>
<evidence type="ECO:0000313" key="3">
    <source>
        <dbReference type="Proteomes" id="UP000477680"/>
    </source>
</evidence>
<evidence type="ECO:0000256" key="1">
    <source>
        <dbReference type="SAM" id="Coils"/>
    </source>
</evidence>
<dbReference type="RefSeq" id="WP_163493518.1">
    <property type="nucleotide sequence ID" value="NZ_CP048711.1"/>
</dbReference>